<dbReference type="EMBL" id="RXIA01000028">
    <property type="protein sequence ID" value="RVU70179.1"/>
    <property type="molecule type" value="Genomic_DNA"/>
</dbReference>
<protein>
    <submittedName>
        <fullName evidence="1">Uncharacterized protein</fullName>
    </submittedName>
</protein>
<dbReference type="RefSeq" id="WP_103661455.1">
    <property type="nucleotide sequence ID" value="NZ_ML136896.1"/>
</dbReference>
<evidence type="ECO:0000313" key="2">
    <source>
        <dbReference type="Proteomes" id="UP000288291"/>
    </source>
</evidence>
<dbReference type="Proteomes" id="UP000288291">
    <property type="component" value="Unassembled WGS sequence"/>
</dbReference>
<organism evidence="1 2">
    <name type="scientific">Lactobacillus xujianguonis</name>
    <dbReference type="NCBI Taxonomy" id="2495899"/>
    <lineage>
        <taxon>Bacteria</taxon>
        <taxon>Bacillati</taxon>
        <taxon>Bacillota</taxon>
        <taxon>Bacilli</taxon>
        <taxon>Lactobacillales</taxon>
        <taxon>Lactobacillaceae</taxon>
        <taxon>Lactobacillus</taxon>
    </lineage>
</organism>
<proteinExistence type="predicted"/>
<comment type="caution">
    <text evidence="1">The sequence shown here is derived from an EMBL/GenBank/DDBJ whole genome shotgun (WGS) entry which is preliminary data.</text>
</comment>
<sequence length="63" mass="7652">MTPKQYEELRKRFTLLERAKYLDKHAKAQTAANMIKKIAFKQEAGMMPDEYIKKYKNSWKKQR</sequence>
<evidence type="ECO:0000313" key="1">
    <source>
        <dbReference type="EMBL" id="RVU70179.1"/>
    </source>
</evidence>
<accession>A0A437STA7</accession>
<name>A0A437STA7_9LACO</name>
<gene>
    <name evidence="1" type="ORF">EJK17_09105</name>
</gene>
<keyword evidence="2" id="KW-1185">Reference proteome</keyword>
<reference evidence="1 2" key="1">
    <citation type="submission" date="2018-12" db="EMBL/GenBank/DDBJ databases">
        <authorList>
            <person name="Meng J."/>
        </authorList>
    </citation>
    <scope>NUCLEOTIDE SEQUENCE [LARGE SCALE GENOMIC DNA]</scope>
    <source>
        <strain evidence="1 2">HT111-2</strain>
    </source>
</reference>
<dbReference type="AlphaFoldDB" id="A0A437STA7"/>